<comment type="caution">
    <text evidence="6">The sequence shown here is derived from an EMBL/GenBank/DDBJ whole genome shotgun (WGS) entry which is preliminary data.</text>
</comment>
<dbReference type="AlphaFoldDB" id="A0A1J5TNL2"/>
<reference evidence="6" key="1">
    <citation type="submission" date="2016-10" db="EMBL/GenBank/DDBJ databases">
        <title>Sequence of Gallionella enrichment culture.</title>
        <authorList>
            <person name="Poehlein A."/>
            <person name="Muehling M."/>
            <person name="Daniel R."/>
        </authorList>
    </citation>
    <scope>NUCLEOTIDE SEQUENCE</scope>
</reference>
<sequence>MSEMIINDGREAERARLAIPSALGHRAAPPTIARLMTLALERPDMLSLAAGFTDNATLPLAEVKEAVDVLASGLIGPEWLQYGTNQGRPELRQLLARRLARDEPEIGPIGEMAKRILVTNGSQQALYLAMQVLCDPGDVVLVDRPSYFVFLEMLSGLGVRARSVPTDAAGRIDQPGLEALLDRMGDQGELPRLKAVYFVSYFSNPSSRSLAEREKNELAAALRGRGCYPAVIEDAAYRELYFERPHGARSVLTLPAWEDFPRLYLCTMTKSFATGLKVGYGYCTDAAWLERMLAVKGHHDFGTGNFAQAVAERVVANGAFDRQLAKIRVVYRRKMEALHEALEGQGVRDLGWSWDRPAGGLYLWLRGPERLETGLDSAFCRACLDHGVIYVPGELCFGDEAPRNQVRLSFGVLGEAALAEAARRFVSAARSVSGS</sequence>
<evidence type="ECO:0000256" key="2">
    <source>
        <dbReference type="ARBA" id="ARBA00022576"/>
    </source>
</evidence>
<proteinExistence type="predicted"/>
<feature type="domain" description="Aminotransferase class I/classII large" evidence="5">
    <location>
        <begin position="44"/>
        <end position="424"/>
    </location>
</feature>
<dbReference type="InterPro" id="IPR050859">
    <property type="entry name" value="Class-I_PLP-dep_aminotransf"/>
</dbReference>
<dbReference type="InterPro" id="IPR015422">
    <property type="entry name" value="PyrdxlP-dep_Trfase_small"/>
</dbReference>
<protein>
    <submittedName>
        <fullName evidence="6">2-aminoadipate transaminase</fullName>
        <ecNumber evidence="6">2.6.1.39</ecNumber>
    </submittedName>
</protein>
<name>A0A1J5TNL2_9ZZZZ</name>
<dbReference type="GO" id="GO:0047536">
    <property type="term" value="F:2-aminoadipate transaminase activity"/>
    <property type="evidence" value="ECO:0007669"/>
    <property type="project" value="UniProtKB-EC"/>
</dbReference>
<dbReference type="InterPro" id="IPR015424">
    <property type="entry name" value="PyrdxlP-dep_Trfase"/>
</dbReference>
<dbReference type="Pfam" id="PF00155">
    <property type="entry name" value="Aminotran_1_2"/>
    <property type="match status" value="1"/>
</dbReference>
<dbReference type="Gene3D" id="3.90.1150.10">
    <property type="entry name" value="Aspartate Aminotransferase, domain 1"/>
    <property type="match status" value="1"/>
</dbReference>
<evidence type="ECO:0000313" key="6">
    <source>
        <dbReference type="EMBL" id="OIR13574.1"/>
    </source>
</evidence>
<keyword evidence="2 6" id="KW-0032">Aminotransferase</keyword>
<dbReference type="InterPro" id="IPR004839">
    <property type="entry name" value="Aminotransferase_I/II_large"/>
</dbReference>
<dbReference type="Gene3D" id="3.40.640.10">
    <property type="entry name" value="Type I PLP-dependent aspartate aminotransferase-like (Major domain)"/>
    <property type="match status" value="1"/>
</dbReference>
<dbReference type="InterPro" id="IPR015421">
    <property type="entry name" value="PyrdxlP-dep_Trfase_major"/>
</dbReference>
<dbReference type="PANTHER" id="PTHR42790">
    <property type="entry name" value="AMINOTRANSFERASE"/>
    <property type="match status" value="1"/>
</dbReference>
<evidence type="ECO:0000259" key="5">
    <source>
        <dbReference type="Pfam" id="PF00155"/>
    </source>
</evidence>
<accession>A0A1J5TNL2</accession>
<keyword evidence="3 6" id="KW-0808">Transferase</keyword>
<dbReference type="CDD" id="cd00609">
    <property type="entry name" value="AAT_like"/>
    <property type="match status" value="1"/>
</dbReference>
<keyword evidence="4" id="KW-0663">Pyridoxal phosphate</keyword>
<evidence type="ECO:0000256" key="3">
    <source>
        <dbReference type="ARBA" id="ARBA00022679"/>
    </source>
</evidence>
<evidence type="ECO:0000256" key="4">
    <source>
        <dbReference type="ARBA" id="ARBA00022898"/>
    </source>
</evidence>
<dbReference type="EC" id="2.6.1.39" evidence="6"/>
<organism evidence="6">
    <name type="scientific">mine drainage metagenome</name>
    <dbReference type="NCBI Taxonomy" id="410659"/>
    <lineage>
        <taxon>unclassified sequences</taxon>
        <taxon>metagenomes</taxon>
        <taxon>ecological metagenomes</taxon>
    </lineage>
</organism>
<dbReference type="PANTHER" id="PTHR42790:SF19">
    <property type="entry name" value="KYNURENINE_ALPHA-AMINOADIPATE AMINOTRANSFERASE, MITOCHONDRIAL"/>
    <property type="match status" value="1"/>
</dbReference>
<gene>
    <name evidence="6" type="primary">lysN_3</name>
    <name evidence="6" type="ORF">GALL_53920</name>
</gene>
<dbReference type="EMBL" id="MLJW01000014">
    <property type="protein sequence ID" value="OIR13574.1"/>
    <property type="molecule type" value="Genomic_DNA"/>
</dbReference>
<comment type="cofactor">
    <cofactor evidence="1">
        <name>pyridoxal 5'-phosphate</name>
        <dbReference type="ChEBI" id="CHEBI:597326"/>
    </cofactor>
</comment>
<dbReference type="SUPFAM" id="SSF53383">
    <property type="entry name" value="PLP-dependent transferases"/>
    <property type="match status" value="1"/>
</dbReference>
<evidence type="ECO:0000256" key="1">
    <source>
        <dbReference type="ARBA" id="ARBA00001933"/>
    </source>
</evidence>
<dbReference type="GO" id="GO:1901605">
    <property type="term" value="P:alpha-amino acid metabolic process"/>
    <property type="evidence" value="ECO:0007669"/>
    <property type="project" value="TreeGrafter"/>
</dbReference>
<dbReference type="GO" id="GO:0030170">
    <property type="term" value="F:pyridoxal phosphate binding"/>
    <property type="evidence" value="ECO:0007669"/>
    <property type="project" value="InterPro"/>
</dbReference>